<evidence type="ECO:0000256" key="1">
    <source>
        <dbReference type="SAM" id="MobiDB-lite"/>
    </source>
</evidence>
<accession>A0AAW0QQ30</accession>
<feature type="region of interest" description="Disordered" evidence="1">
    <location>
        <begin position="267"/>
        <end position="305"/>
    </location>
</feature>
<organism evidence="2 3">
    <name type="scientific">Apiospora kogelbergensis</name>
    <dbReference type="NCBI Taxonomy" id="1337665"/>
    <lineage>
        <taxon>Eukaryota</taxon>
        <taxon>Fungi</taxon>
        <taxon>Dikarya</taxon>
        <taxon>Ascomycota</taxon>
        <taxon>Pezizomycotina</taxon>
        <taxon>Sordariomycetes</taxon>
        <taxon>Xylariomycetidae</taxon>
        <taxon>Amphisphaeriales</taxon>
        <taxon>Apiosporaceae</taxon>
        <taxon>Apiospora</taxon>
    </lineage>
</organism>
<dbReference type="Proteomes" id="UP001392437">
    <property type="component" value="Unassembled WGS sequence"/>
</dbReference>
<sequence length="305" mass="33089">MSNAAQQRHIVISDSEDIGVDLINDAILSNEKLALPLKPDLSEVLTAQNKPIASYVSPFVNLDEDEEGEARETMQEAMARGNMASTKAYAVLDSHSAEDRTTCYVSSYAYENRSKGEGKDDEDEDEESTGAVCIRCNLDSVVSLLEDLEATEDSTAARALRNEAAAVGGVWNAQKVQALRDQPSKLRSAKWKPSSAFDEDCAMEGRGETAHPYLPVFRTADISLETLQAFVKEAMSKANNGEDDEADVDEVQPIVAFITSLKSPFFNQPALEPPRDEAGAGRRAVGSLGGRDRHGGAQRISQGEF</sequence>
<evidence type="ECO:0000313" key="3">
    <source>
        <dbReference type="Proteomes" id="UP001392437"/>
    </source>
</evidence>
<dbReference type="AlphaFoldDB" id="A0AAW0QQ30"/>
<name>A0AAW0QQ30_9PEZI</name>
<dbReference type="EMBL" id="JAQQWP010000008">
    <property type="protein sequence ID" value="KAK8105689.1"/>
    <property type="molecule type" value="Genomic_DNA"/>
</dbReference>
<keyword evidence="3" id="KW-1185">Reference proteome</keyword>
<proteinExistence type="predicted"/>
<gene>
    <name evidence="2" type="ORF">PG999_009048</name>
</gene>
<protein>
    <submittedName>
        <fullName evidence="2">Uncharacterized protein</fullName>
    </submittedName>
</protein>
<evidence type="ECO:0000313" key="2">
    <source>
        <dbReference type="EMBL" id="KAK8105689.1"/>
    </source>
</evidence>
<comment type="caution">
    <text evidence="2">The sequence shown here is derived from an EMBL/GenBank/DDBJ whole genome shotgun (WGS) entry which is preliminary data.</text>
</comment>
<reference evidence="2 3" key="1">
    <citation type="submission" date="2023-01" db="EMBL/GenBank/DDBJ databases">
        <title>Analysis of 21 Apiospora genomes using comparative genomics revels a genus with tremendous synthesis potential of carbohydrate active enzymes and secondary metabolites.</title>
        <authorList>
            <person name="Sorensen T."/>
        </authorList>
    </citation>
    <scope>NUCLEOTIDE SEQUENCE [LARGE SCALE GENOMIC DNA]</scope>
    <source>
        <strain evidence="2 3">CBS 117206</strain>
    </source>
</reference>